<keyword evidence="7" id="KW-1185">Reference proteome</keyword>
<comment type="similarity">
    <text evidence="1">Belongs to the HipA Ser/Thr kinase family.</text>
</comment>
<dbReference type="InterPro" id="IPR052028">
    <property type="entry name" value="HipA_Ser/Thr_kinase"/>
</dbReference>
<dbReference type="InterPro" id="IPR017508">
    <property type="entry name" value="HipA_N1"/>
</dbReference>
<dbReference type="AlphaFoldDB" id="A0A5K8AEA8"/>
<dbReference type="PANTHER" id="PTHR37419:SF1">
    <property type="entry name" value="SERINE_THREONINE-PROTEIN KINASE TOXIN HIPA"/>
    <property type="match status" value="1"/>
</dbReference>
<dbReference type="Pfam" id="PF13657">
    <property type="entry name" value="Couple_hipA"/>
    <property type="match status" value="1"/>
</dbReference>
<name>A0A5K8AEA8_9BACT</name>
<evidence type="ECO:0000256" key="1">
    <source>
        <dbReference type="ARBA" id="ARBA00010164"/>
    </source>
</evidence>
<dbReference type="EMBL" id="AP021879">
    <property type="protein sequence ID" value="BBO91023.1"/>
    <property type="molecule type" value="Genomic_DNA"/>
</dbReference>
<dbReference type="Proteomes" id="UP000422108">
    <property type="component" value="Chromosome"/>
</dbReference>
<evidence type="ECO:0000256" key="2">
    <source>
        <dbReference type="ARBA" id="ARBA00022679"/>
    </source>
</evidence>
<proteinExistence type="inferred from homology"/>
<gene>
    <name evidence="6" type="primary">hipA</name>
    <name evidence="6" type="ORF">DSCOOX_42030</name>
</gene>
<dbReference type="Pfam" id="PF07804">
    <property type="entry name" value="HipA_C"/>
    <property type="match status" value="1"/>
</dbReference>
<sequence length="435" mass="48755">MVTAKADRLQVLMNGSPVGWLSRRTNGIVAFSYDATWLANDNTRPLSLSLPLTTQDYYGDRVENFFDNLLPDSIPLRNRLQARIGAASIRAFDLLYHIGRDCVGALQLVPEGESVDVRKITASEVDDEQIEAILQAYNAMPLGVDIDSDFRLSLAGAQEKTAFLKMRGTWHRPSGTTPTSHIFKLPMGGFGQSELDPFESVENEWLCQQLLSAFGMPVARTQIASFGHQKVLVVERFDRRWADDGSWLMRLPQEDMCQATGTPGVLKYEADGGPGMRSVMDLLLGSDRAHEDRKMFMTAQLLFWMLGAIDGHAKNFSIFLRPGGRFHLTPLYDVISIYPLVASHQIALHKVKMAMAVLGKNRHYHWNTITRRHWLDTARKCRYAEQEMTEIIEKCCDLATGCIEKVAAILPEDVPGHVAESVFSGVRQARDRLTG</sequence>
<dbReference type="GO" id="GO:0005829">
    <property type="term" value="C:cytosol"/>
    <property type="evidence" value="ECO:0007669"/>
    <property type="project" value="TreeGrafter"/>
</dbReference>
<keyword evidence="2" id="KW-0808">Transferase</keyword>
<accession>A0A5K8AEA8</accession>
<dbReference type="NCBIfam" id="TIGR03071">
    <property type="entry name" value="couple_hipA"/>
    <property type="match status" value="1"/>
</dbReference>
<reference evidence="6 7" key="1">
    <citation type="submission" date="2019-11" db="EMBL/GenBank/DDBJ databases">
        <title>Comparative genomics of hydrocarbon-degrading Desulfosarcina strains.</title>
        <authorList>
            <person name="Watanabe M."/>
            <person name="Kojima H."/>
            <person name="Fukui M."/>
        </authorList>
    </citation>
    <scope>NUCLEOTIDE SEQUENCE [LARGE SCALE GENOMIC DNA]</scope>
    <source>
        <strain evidence="7">oXyS1</strain>
    </source>
</reference>
<organism evidence="6 7">
    <name type="scientific">Desulfosarcina ovata subsp. ovata</name>
    <dbReference type="NCBI Taxonomy" id="2752305"/>
    <lineage>
        <taxon>Bacteria</taxon>
        <taxon>Pseudomonadati</taxon>
        <taxon>Thermodesulfobacteriota</taxon>
        <taxon>Desulfobacteria</taxon>
        <taxon>Desulfobacterales</taxon>
        <taxon>Desulfosarcinaceae</taxon>
        <taxon>Desulfosarcina</taxon>
    </lineage>
</organism>
<feature type="domain" description="HipA N-terminal subdomain 1" evidence="5">
    <location>
        <begin position="9"/>
        <end position="108"/>
    </location>
</feature>
<evidence type="ECO:0000313" key="7">
    <source>
        <dbReference type="Proteomes" id="UP000422108"/>
    </source>
</evidence>
<evidence type="ECO:0000256" key="3">
    <source>
        <dbReference type="ARBA" id="ARBA00022777"/>
    </source>
</evidence>
<evidence type="ECO:0000313" key="6">
    <source>
        <dbReference type="EMBL" id="BBO91023.1"/>
    </source>
</evidence>
<evidence type="ECO:0000259" key="4">
    <source>
        <dbReference type="Pfam" id="PF07804"/>
    </source>
</evidence>
<dbReference type="InterPro" id="IPR012893">
    <property type="entry name" value="HipA-like_C"/>
</dbReference>
<protein>
    <recommendedName>
        <fullName evidence="8">Toxin HipA</fullName>
    </recommendedName>
</protein>
<evidence type="ECO:0000259" key="5">
    <source>
        <dbReference type="Pfam" id="PF13657"/>
    </source>
</evidence>
<dbReference type="RefSeq" id="WP_155312004.1">
    <property type="nucleotide sequence ID" value="NZ_AP021879.1"/>
</dbReference>
<dbReference type="CDD" id="cd17808">
    <property type="entry name" value="HipA_Ec_like"/>
    <property type="match status" value="1"/>
</dbReference>
<dbReference type="PANTHER" id="PTHR37419">
    <property type="entry name" value="SERINE/THREONINE-PROTEIN KINASE TOXIN HIPA"/>
    <property type="match status" value="1"/>
</dbReference>
<feature type="domain" description="HipA-like C-terminal" evidence="4">
    <location>
        <begin position="152"/>
        <end position="397"/>
    </location>
</feature>
<keyword evidence="3" id="KW-0418">Kinase</keyword>
<evidence type="ECO:0008006" key="8">
    <source>
        <dbReference type="Google" id="ProtNLM"/>
    </source>
</evidence>
<dbReference type="GO" id="GO:0004674">
    <property type="term" value="F:protein serine/threonine kinase activity"/>
    <property type="evidence" value="ECO:0007669"/>
    <property type="project" value="TreeGrafter"/>
</dbReference>